<sequence>MSWKRSSLAETGFFYDEDLLSEDRKKEGRREDDIKQFPPHVRRLEQAMLDFACGEPDLLTKKDLNIQREAERLANGGFSEDRWVDLFRTYFFNPLLQHASVSGRRSRMSSRSYYYYDSIVFDTNAIWTAFDKNDEQNQLVKAPKPDLVFSLPMYHLDAHIPTITDCEAHQWHTSSTPSLVESFSWSTLKKLHKSGLMATPFNIFSSKESQEPRERELSCFPWLVVECKKAERTPGDLERLQEVVYCQAANASGCAVKLSQNAARYAHKLAYYEEIPPVASVTTVGPQVKVWITFFARDFMAYCWDFNGAKYERQDEGYMMQCIWTGDMTVPQDIHKFRLILENTYTWAKRVFKPLIATYVDQWKFACIDDIPSAAYTESRRRRERLELSRSALRLTLASRDAQPGLQPGSYRSVTNKLVDLCDQFVQDVDRLIEEELKRSSEEKKRASSSSTTRRRARTPSEPSQKSTPESEDMTPLSVPRRSPRLEPRNKAQPSQEITSRVEIVSSSLRVTMAAGAPKRRQSQSKFLAPPIEIELVPEPSSGESEASGTVADEDISVVNLSEEDN</sequence>
<feature type="compositionally biased region" description="Low complexity" evidence="1">
    <location>
        <begin position="538"/>
        <end position="549"/>
    </location>
</feature>
<dbReference type="Proteomes" id="UP000574317">
    <property type="component" value="Unassembled WGS sequence"/>
</dbReference>
<reference evidence="2 3" key="1">
    <citation type="submission" date="2020-05" db="EMBL/GenBank/DDBJ databases">
        <title>Identification and distribution of gene clusters putatively required for synthesis of sphingolipid metabolism inhibitors in phylogenetically diverse species of the filamentous fungus Fusarium.</title>
        <authorList>
            <person name="Kim H.-S."/>
            <person name="Busman M."/>
            <person name="Brown D.W."/>
            <person name="Divon H."/>
            <person name="Uhlig S."/>
            <person name="Proctor R.H."/>
        </authorList>
    </citation>
    <scope>NUCLEOTIDE SEQUENCE [LARGE SCALE GENOMIC DNA]</scope>
    <source>
        <strain evidence="2 3">NRRL 25196</strain>
    </source>
</reference>
<accession>A0A8H5JNG0</accession>
<feature type="compositionally biased region" description="Acidic residues" evidence="1">
    <location>
        <begin position="552"/>
        <end position="566"/>
    </location>
</feature>
<name>A0A8H5JNG0_9HYPO</name>
<comment type="caution">
    <text evidence="2">The sequence shown here is derived from an EMBL/GenBank/DDBJ whole genome shotgun (WGS) entry which is preliminary data.</text>
</comment>
<feature type="region of interest" description="Disordered" evidence="1">
    <location>
        <begin position="537"/>
        <end position="566"/>
    </location>
</feature>
<evidence type="ECO:0000313" key="2">
    <source>
        <dbReference type="EMBL" id="KAF5558508.1"/>
    </source>
</evidence>
<feature type="compositionally biased region" description="Polar residues" evidence="1">
    <location>
        <begin position="492"/>
        <end position="501"/>
    </location>
</feature>
<protein>
    <submittedName>
        <fullName evidence="2">Uncharacterized protein</fullName>
    </submittedName>
</protein>
<feature type="region of interest" description="Disordered" evidence="1">
    <location>
        <begin position="438"/>
        <end position="501"/>
    </location>
</feature>
<dbReference type="AlphaFoldDB" id="A0A8H5JNG0"/>
<dbReference type="EMBL" id="JAAOAO010000185">
    <property type="protein sequence ID" value="KAF5558508.1"/>
    <property type="molecule type" value="Genomic_DNA"/>
</dbReference>
<gene>
    <name evidence="2" type="ORF">FNAPI_5033</name>
</gene>
<keyword evidence="3" id="KW-1185">Reference proteome</keyword>
<organism evidence="2 3">
    <name type="scientific">Fusarium napiforme</name>
    <dbReference type="NCBI Taxonomy" id="42672"/>
    <lineage>
        <taxon>Eukaryota</taxon>
        <taxon>Fungi</taxon>
        <taxon>Dikarya</taxon>
        <taxon>Ascomycota</taxon>
        <taxon>Pezizomycotina</taxon>
        <taxon>Sordariomycetes</taxon>
        <taxon>Hypocreomycetidae</taxon>
        <taxon>Hypocreales</taxon>
        <taxon>Nectriaceae</taxon>
        <taxon>Fusarium</taxon>
        <taxon>Fusarium fujikuroi species complex</taxon>
    </lineage>
</organism>
<proteinExistence type="predicted"/>
<evidence type="ECO:0000256" key="1">
    <source>
        <dbReference type="SAM" id="MobiDB-lite"/>
    </source>
</evidence>
<evidence type="ECO:0000313" key="3">
    <source>
        <dbReference type="Proteomes" id="UP000574317"/>
    </source>
</evidence>